<protein>
    <submittedName>
        <fullName evidence="1">Uncharacterized protein</fullName>
    </submittedName>
</protein>
<reference evidence="1" key="1">
    <citation type="submission" date="2011-05" db="EMBL/GenBank/DDBJ databases">
        <title>Unity in variety -- the pan-genome of the Chlamydiae.</title>
        <authorList>
            <person name="Collingro A."/>
            <person name="Tischler P."/>
            <person name="Weinmaier T."/>
            <person name="Penz T."/>
            <person name="Heinz E."/>
            <person name="Brunham R.C."/>
            <person name="Read T.D."/>
            <person name="Bavoil P.M."/>
            <person name="Sachse K."/>
            <person name="Kahane S."/>
            <person name="Friedman M.G."/>
            <person name="Rattei T."/>
            <person name="Myers G.S.A."/>
            <person name="Horn M."/>
        </authorList>
    </citation>
    <scope>NUCLEOTIDE SEQUENCE</scope>
    <source>
        <strain evidence="1">2032/99</strain>
    </source>
</reference>
<sequence length="59" mass="6935">MICIQEHVGDLRRKLQESDCQRGQNKQYFFHDLRVKSLIASIYSICPRIRTQSGVKIRA</sequence>
<gene>
    <name evidence="1" type="ORF">WCH_CL15090</name>
</gene>
<proteinExistence type="predicted"/>
<organism evidence="1">
    <name type="scientific">Waddlia chondrophila 2032/99</name>
    <dbReference type="NCBI Taxonomy" id="765953"/>
    <lineage>
        <taxon>Bacteria</taxon>
        <taxon>Pseudomonadati</taxon>
        <taxon>Chlamydiota</taxon>
        <taxon>Chlamydiia</taxon>
        <taxon>Parachlamydiales</taxon>
        <taxon>Waddliaceae</taxon>
        <taxon>Waddlia</taxon>
    </lineage>
</organism>
<evidence type="ECO:0000313" key="1">
    <source>
        <dbReference type="EMBL" id="CCB91035.1"/>
    </source>
</evidence>
<dbReference type="EMBL" id="FR872646">
    <property type="protein sequence ID" value="CCB91035.1"/>
    <property type="molecule type" value="Genomic_DNA"/>
</dbReference>
<dbReference type="AlphaFoldDB" id="F8LC21"/>
<name>F8LC21_9BACT</name>
<accession>F8LC21</accession>